<evidence type="ECO:0000256" key="12">
    <source>
        <dbReference type="ARBA" id="ARBA00082991"/>
    </source>
</evidence>
<comment type="subunit">
    <text evidence="9">Homodimer. Forms both dimers and octamers; a tightly-associated dimer and a ring-like octamer.</text>
</comment>
<evidence type="ECO:0000256" key="5">
    <source>
        <dbReference type="ARBA" id="ARBA00032824"/>
    </source>
</evidence>
<keyword evidence="1" id="KW-0575">Peroxidase</keyword>
<evidence type="ECO:0000256" key="11">
    <source>
        <dbReference type="ARBA" id="ARBA00068979"/>
    </source>
</evidence>
<dbReference type="RefSeq" id="WP_137448413.1">
    <property type="nucleotide sequence ID" value="NZ_SZZH01000001.1"/>
</dbReference>
<reference evidence="16 17" key="1">
    <citation type="submission" date="2019-05" db="EMBL/GenBank/DDBJ databases">
        <title>Nakamurella sp. N5BH11, whole genome shotgun sequence.</title>
        <authorList>
            <person name="Tuo L."/>
        </authorList>
    </citation>
    <scope>NUCLEOTIDE SEQUENCE [LARGE SCALE GENOMIC DNA]</scope>
    <source>
        <strain evidence="16 17">N5BH11</strain>
    </source>
</reference>
<evidence type="ECO:0000256" key="13">
    <source>
        <dbReference type="ARBA" id="ARBA00083736"/>
    </source>
</evidence>
<evidence type="ECO:0000256" key="14">
    <source>
        <dbReference type="SAM" id="MobiDB-lite"/>
    </source>
</evidence>
<comment type="caution">
    <text evidence="16">The sequence shown here is derived from an EMBL/GenBank/DDBJ whole genome shotgun (WGS) entry which is preliminary data.</text>
</comment>
<keyword evidence="4" id="KW-0676">Redox-active center</keyword>
<sequence length="163" mass="17813">MTSPDTSLAPGTGLPVGSVAPDFTLPDENKRPVTLSEIDGPVLLVFFPFAWSGVCTTEFCELRDDLSVFTDAGVQVFGVSTDTAQSLKPWVADQGYTFPFLSDFWPHGAVAQQYNVFFDKAGMALRGTFLLDADRVIRFAEVNMPGERRDQSQWKQAVAALLG</sequence>
<evidence type="ECO:0000313" key="16">
    <source>
        <dbReference type="EMBL" id="TKV61109.1"/>
    </source>
</evidence>
<comment type="function">
    <text evidence="7">Thiol-specific peroxidase that catalyzes the reduction of hydrogen peroxide and organic hydroperoxides to water and alcohols, respectively. Plays a role in cell protection against oxidative stress by detoxifying peroxides. May represent an important antioxidant defense against cytotoxic peroxides, especially peroxynitrite, which can be formed by activated macrophages during infection.</text>
</comment>
<dbReference type="Proteomes" id="UP000306985">
    <property type="component" value="Unassembled WGS sequence"/>
</dbReference>
<evidence type="ECO:0000313" key="17">
    <source>
        <dbReference type="Proteomes" id="UP000306985"/>
    </source>
</evidence>
<comment type="catalytic activity">
    <reaction evidence="6">
        <text>[mycoredoxin]-L-dithiol + a hydroperoxide = [mycoredoxin]-L-disulfide + an alcohol + H2O</text>
        <dbReference type="Rhea" id="RHEA:62640"/>
        <dbReference type="Rhea" id="RHEA-COMP:16137"/>
        <dbReference type="Rhea" id="RHEA-COMP:16138"/>
        <dbReference type="ChEBI" id="CHEBI:15377"/>
        <dbReference type="ChEBI" id="CHEBI:29950"/>
        <dbReference type="ChEBI" id="CHEBI:30879"/>
        <dbReference type="ChEBI" id="CHEBI:35924"/>
        <dbReference type="ChEBI" id="CHEBI:50058"/>
        <dbReference type="EC" id="1.11.1.29"/>
    </reaction>
</comment>
<keyword evidence="2" id="KW-0049">Antioxidant</keyword>
<evidence type="ECO:0000256" key="10">
    <source>
        <dbReference type="ARBA" id="ARBA00067009"/>
    </source>
</evidence>
<dbReference type="InterPro" id="IPR036249">
    <property type="entry name" value="Thioredoxin-like_sf"/>
</dbReference>
<evidence type="ECO:0000256" key="7">
    <source>
        <dbReference type="ARBA" id="ARBA00056930"/>
    </source>
</evidence>
<dbReference type="InterPro" id="IPR000866">
    <property type="entry name" value="AhpC/TSA"/>
</dbReference>
<proteinExistence type="inferred from homology"/>
<evidence type="ECO:0000256" key="6">
    <source>
        <dbReference type="ARBA" id="ARBA00052774"/>
    </source>
</evidence>
<dbReference type="Pfam" id="PF00578">
    <property type="entry name" value="AhpC-TSA"/>
    <property type="match status" value="1"/>
</dbReference>
<dbReference type="InterPro" id="IPR013766">
    <property type="entry name" value="Thioredoxin_domain"/>
</dbReference>
<evidence type="ECO:0000256" key="3">
    <source>
        <dbReference type="ARBA" id="ARBA00023002"/>
    </source>
</evidence>
<evidence type="ECO:0000256" key="8">
    <source>
        <dbReference type="ARBA" id="ARBA00060973"/>
    </source>
</evidence>
<dbReference type="OrthoDB" id="9812811at2"/>
<dbReference type="PANTHER" id="PTHR43110">
    <property type="entry name" value="THIOL PEROXIDASE"/>
    <property type="match status" value="1"/>
</dbReference>
<keyword evidence="17" id="KW-1185">Reference proteome</keyword>
<evidence type="ECO:0000256" key="2">
    <source>
        <dbReference type="ARBA" id="ARBA00022862"/>
    </source>
</evidence>
<dbReference type="PROSITE" id="PS51352">
    <property type="entry name" value="THIOREDOXIN_2"/>
    <property type="match status" value="1"/>
</dbReference>
<evidence type="ECO:0000259" key="15">
    <source>
        <dbReference type="PROSITE" id="PS51352"/>
    </source>
</evidence>
<dbReference type="SUPFAM" id="SSF52833">
    <property type="entry name" value="Thioredoxin-like"/>
    <property type="match status" value="1"/>
</dbReference>
<organism evidence="16 17">
    <name type="scientific">Nakamurella flava</name>
    <dbReference type="NCBI Taxonomy" id="2576308"/>
    <lineage>
        <taxon>Bacteria</taxon>
        <taxon>Bacillati</taxon>
        <taxon>Actinomycetota</taxon>
        <taxon>Actinomycetes</taxon>
        <taxon>Nakamurellales</taxon>
        <taxon>Nakamurellaceae</taxon>
        <taxon>Nakamurella</taxon>
    </lineage>
</organism>
<dbReference type="InterPro" id="IPR050455">
    <property type="entry name" value="Tpx_Peroxidase_subfamily"/>
</dbReference>
<dbReference type="EMBL" id="SZZH01000001">
    <property type="protein sequence ID" value="TKV61109.1"/>
    <property type="molecule type" value="Genomic_DNA"/>
</dbReference>
<feature type="region of interest" description="Disordered" evidence="14">
    <location>
        <begin position="1"/>
        <end position="21"/>
    </location>
</feature>
<name>A0A4U6QLE1_9ACTN</name>
<gene>
    <name evidence="16" type="ORF">FDO65_05575</name>
</gene>
<evidence type="ECO:0000256" key="1">
    <source>
        <dbReference type="ARBA" id="ARBA00022559"/>
    </source>
</evidence>
<dbReference type="GO" id="GO:0004601">
    <property type="term" value="F:peroxidase activity"/>
    <property type="evidence" value="ECO:0007669"/>
    <property type="project" value="UniProtKB-KW"/>
</dbReference>
<dbReference type="EC" id="1.11.1.29" evidence="10"/>
<dbReference type="Gene3D" id="3.40.30.10">
    <property type="entry name" value="Glutaredoxin"/>
    <property type="match status" value="1"/>
</dbReference>
<keyword evidence="3" id="KW-0560">Oxidoreductase</keyword>
<evidence type="ECO:0000256" key="4">
    <source>
        <dbReference type="ARBA" id="ARBA00023284"/>
    </source>
</evidence>
<protein>
    <recommendedName>
        <fullName evidence="11">Alkyl hydroperoxide reductase E</fullName>
        <ecNumber evidence="10">1.11.1.29</ecNumber>
    </recommendedName>
    <alternativeName>
        <fullName evidence="12">Mycoredoxin-dependent peroxiredoxin</fullName>
    </alternativeName>
    <alternativeName>
        <fullName evidence="13">Peroxiredoxin AhpE</fullName>
    </alternativeName>
    <alternativeName>
        <fullName evidence="5">Thioredoxin peroxidase</fullName>
    </alternativeName>
</protein>
<dbReference type="PANTHER" id="PTHR43110:SF1">
    <property type="entry name" value="THIOL PEROXIDASE"/>
    <property type="match status" value="1"/>
</dbReference>
<evidence type="ECO:0000256" key="9">
    <source>
        <dbReference type="ARBA" id="ARBA00065226"/>
    </source>
</evidence>
<dbReference type="CDD" id="cd03018">
    <property type="entry name" value="PRX_AhpE_like"/>
    <property type="match status" value="1"/>
</dbReference>
<comment type="similarity">
    <text evidence="8">Belongs to the peroxiredoxin family. AhpE subfamily.</text>
</comment>
<accession>A0A4U6QLE1</accession>
<dbReference type="AlphaFoldDB" id="A0A4U6QLE1"/>
<dbReference type="FunFam" id="3.40.30.10:FF:000118">
    <property type="entry name" value="Peroxiredoxin AhpE"/>
    <property type="match status" value="1"/>
</dbReference>
<feature type="domain" description="Thioredoxin" evidence="15">
    <location>
        <begin position="14"/>
        <end position="163"/>
    </location>
</feature>